<dbReference type="EMBL" id="KK198760">
    <property type="protein sequence ID" value="KCW62249.1"/>
    <property type="molecule type" value="Genomic_DNA"/>
</dbReference>
<gene>
    <name evidence="1" type="ORF">EUGRSUZ_H04909</name>
</gene>
<dbReference type="AlphaFoldDB" id="A0A059B880"/>
<accession>A0A059B880</accession>
<dbReference type="Gramene" id="KCW62249">
    <property type="protein sequence ID" value="KCW62249"/>
    <property type="gene ID" value="EUGRSUZ_H04909"/>
</dbReference>
<evidence type="ECO:0000313" key="1">
    <source>
        <dbReference type="EMBL" id="KCW62249.1"/>
    </source>
</evidence>
<dbReference type="InParanoid" id="A0A059B880"/>
<organism evidence="1">
    <name type="scientific">Eucalyptus grandis</name>
    <name type="common">Flooded gum</name>
    <dbReference type="NCBI Taxonomy" id="71139"/>
    <lineage>
        <taxon>Eukaryota</taxon>
        <taxon>Viridiplantae</taxon>
        <taxon>Streptophyta</taxon>
        <taxon>Embryophyta</taxon>
        <taxon>Tracheophyta</taxon>
        <taxon>Spermatophyta</taxon>
        <taxon>Magnoliopsida</taxon>
        <taxon>eudicotyledons</taxon>
        <taxon>Gunneridae</taxon>
        <taxon>Pentapetalae</taxon>
        <taxon>rosids</taxon>
        <taxon>malvids</taxon>
        <taxon>Myrtales</taxon>
        <taxon>Myrtaceae</taxon>
        <taxon>Myrtoideae</taxon>
        <taxon>Eucalypteae</taxon>
        <taxon>Eucalyptus</taxon>
    </lineage>
</organism>
<name>A0A059B880_EUCGR</name>
<proteinExistence type="predicted"/>
<protein>
    <submittedName>
        <fullName evidence="1">Uncharacterized protein</fullName>
    </submittedName>
</protein>
<reference evidence="1" key="1">
    <citation type="submission" date="2013-07" db="EMBL/GenBank/DDBJ databases">
        <title>The genome of Eucalyptus grandis.</title>
        <authorList>
            <person name="Schmutz J."/>
            <person name="Hayes R."/>
            <person name="Myburg A."/>
            <person name="Tuskan G."/>
            <person name="Grattapaglia D."/>
            <person name="Rokhsar D.S."/>
        </authorList>
    </citation>
    <scope>NUCLEOTIDE SEQUENCE</scope>
    <source>
        <tissue evidence="1">Leaf extractions</tissue>
    </source>
</reference>
<sequence>MRLQTRTFKCLVPRDFFFFCFHKLADAVLLRLDGLSLVHGRTTPSSSGVPNFYINYFRRCPFFFFFCLFLF</sequence>